<dbReference type="EnsemblMetazoa" id="XM_038206488.1">
    <property type="protein sequence ID" value="XP_038062416.1"/>
    <property type="gene ID" value="LOC119732902"/>
</dbReference>
<keyword evidence="2" id="KW-1185">Reference proteome</keyword>
<evidence type="ECO:0000313" key="1">
    <source>
        <dbReference type="EnsemblMetazoa" id="XP_038062416.1"/>
    </source>
</evidence>
<name>A0A914AFX9_PATMI</name>
<evidence type="ECO:0000313" key="2">
    <source>
        <dbReference type="Proteomes" id="UP000887568"/>
    </source>
</evidence>
<dbReference type="Gene3D" id="3.80.10.10">
    <property type="entry name" value="Ribonuclease Inhibitor"/>
    <property type="match status" value="1"/>
</dbReference>
<dbReference type="InterPro" id="IPR032675">
    <property type="entry name" value="LRR_dom_sf"/>
</dbReference>
<dbReference type="RefSeq" id="XP_038062416.1">
    <property type="nucleotide sequence ID" value="XM_038206488.1"/>
</dbReference>
<accession>A0A914AFX9</accession>
<dbReference type="OrthoDB" id="8875973at2759"/>
<organism evidence="1 2">
    <name type="scientific">Patiria miniata</name>
    <name type="common">Bat star</name>
    <name type="synonym">Asterina miniata</name>
    <dbReference type="NCBI Taxonomy" id="46514"/>
    <lineage>
        <taxon>Eukaryota</taxon>
        <taxon>Metazoa</taxon>
        <taxon>Echinodermata</taxon>
        <taxon>Eleutherozoa</taxon>
        <taxon>Asterozoa</taxon>
        <taxon>Asteroidea</taxon>
        <taxon>Valvatacea</taxon>
        <taxon>Valvatida</taxon>
        <taxon>Asterinidae</taxon>
        <taxon>Patiria</taxon>
    </lineage>
</organism>
<proteinExistence type="predicted"/>
<dbReference type="GeneID" id="119732902"/>
<reference evidence="1" key="1">
    <citation type="submission" date="2022-11" db="UniProtKB">
        <authorList>
            <consortium name="EnsemblMetazoa"/>
        </authorList>
    </citation>
    <scope>IDENTIFICATION</scope>
</reference>
<sequence>MEYLLRTCCSRSRQAAGLILDHIREMQGDEEELQRLARLLLWESGSEELATKLVRPTLVKCKSNEDLKSLSYFSQHVTPPLEGTYFYMHVRKLELTLLKGILLSDSMESAGLISVNYYLSEQEEEELSLLEETLGVVDEQHHAQLYIGAKSWFDVGRVSHSFFRMQEQIGGLGLGMFQRSLDEVVDLLKALEGCRLGHLSLCGTDLHARMGDVSHILSSFTVLQLRACRLVDDDVKDLISIFPAGHGLVVLDLDDNAFSLDAVRALTRHLQGLLELRVLSLCNIGLDAELVRQVVSQDLSHLKETAKGDFRV</sequence>
<dbReference type="AlphaFoldDB" id="A0A914AFX9"/>
<dbReference type="SUPFAM" id="SSF52047">
    <property type="entry name" value="RNI-like"/>
    <property type="match status" value="1"/>
</dbReference>
<protein>
    <submittedName>
        <fullName evidence="1">Uncharacterized protein</fullName>
    </submittedName>
</protein>
<dbReference type="Proteomes" id="UP000887568">
    <property type="component" value="Unplaced"/>
</dbReference>